<dbReference type="PANTHER" id="PTHR46523">
    <property type="entry name" value="DCTP PYROPHOSPHATASE 1"/>
    <property type="match status" value="1"/>
</dbReference>
<dbReference type="GO" id="GO:0005829">
    <property type="term" value="C:cytosol"/>
    <property type="evidence" value="ECO:0007669"/>
    <property type="project" value="TreeGrafter"/>
</dbReference>
<keyword evidence="2" id="KW-1185">Reference proteome</keyword>
<dbReference type="CDD" id="cd11537">
    <property type="entry name" value="NTP-PPase_RS21-C6_like"/>
    <property type="match status" value="1"/>
</dbReference>
<dbReference type="SUPFAM" id="SSF101386">
    <property type="entry name" value="all-alpha NTP pyrophosphatases"/>
    <property type="match status" value="1"/>
</dbReference>
<dbReference type="GO" id="GO:0047840">
    <property type="term" value="F:dCTP diphosphatase activity"/>
    <property type="evidence" value="ECO:0007669"/>
    <property type="project" value="TreeGrafter"/>
</dbReference>
<dbReference type="GO" id="GO:0006253">
    <property type="term" value="P:dCTP catabolic process"/>
    <property type="evidence" value="ECO:0007669"/>
    <property type="project" value="TreeGrafter"/>
</dbReference>
<evidence type="ECO:0000313" key="2">
    <source>
        <dbReference type="Proteomes" id="UP000193804"/>
    </source>
</evidence>
<dbReference type="PANTHER" id="PTHR46523:SF1">
    <property type="entry name" value="DCTP PYROPHOSPHATASE 1"/>
    <property type="match status" value="1"/>
</dbReference>
<name>A0A1X7I712_9BACT</name>
<dbReference type="Proteomes" id="UP000193804">
    <property type="component" value="Unassembled WGS sequence"/>
</dbReference>
<sequence>MKLPPLFKCFPITESLAELYGGWSEGPIFKVSFTAESFELAIEKTNIYLAKHGFTYELKVEDFEEEKSIDFADLTFAKNITAKNQILLAYHQPLDNKPLDNILAFLNSFREERDWKKFHTSKDLSLAINSEAGELADLFLWDRAERVNEEKVKDELADIITYCIYLAGNYKIDLLDAIISKTILNSEKYPVAKAKGSAKKYNDI</sequence>
<accession>A0A1X7I712</accession>
<dbReference type="AlphaFoldDB" id="A0A1X7I712"/>
<dbReference type="STRING" id="1028.SAMN05661096_00309"/>
<dbReference type="InterPro" id="IPR052555">
    <property type="entry name" value="dCTP_Pyrophosphatase"/>
</dbReference>
<dbReference type="InterPro" id="IPR025984">
    <property type="entry name" value="DCTPP"/>
</dbReference>
<dbReference type="RefSeq" id="WP_085515323.1">
    <property type="nucleotide sequence ID" value="NZ_FXAW01000001.1"/>
</dbReference>
<protein>
    <submittedName>
        <fullName evidence="1">NTP pyrophosphatase, house-cleaning of non-canonical NTPs</fullName>
    </submittedName>
</protein>
<evidence type="ECO:0000313" key="1">
    <source>
        <dbReference type="EMBL" id="SMG10322.1"/>
    </source>
</evidence>
<dbReference type="GO" id="GO:0042262">
    <property type="term" value="P:DNA protection"/>
    <property type="evidence" value="ECO:0007669"/>
    <property type="project" value="TreeGrafter"/>
</dbReference>
<dbReference type="Pfam" id="PF12643">
    <property type="entry name" value="MazG-like"/>
    <property type="match status" value="1"/>
</dbReference>
<reference evidence="2" key="1">
    <citation type="submission" date="2017-04" db="EMBL/GenBank/DDBJ databases">
        <authorList>
            <person name="Varghese N."/>
            <person name="Submissions S."/>
        </authorList>
    </citation>
    <scope>NUCLEOTIDE SEQUENCE [LARGE SCALE GENOMIC DNA]</scope>
    <source>
        <strain evidence="2">DSM 4125</strain>
    </source>
</reference>
<dbReference type="OrthoDB" id="9791898at2"/>
<organism evidence="1 2">
    <name type="scientific">Marivirga sericea</name>
    <dbReference type="NCBI Taxonomy" id="1028"/>
    <lineage>
        <taxon>Bacteria</taxon>
        <taxon>Pseudomonadati</taxon>
        <taxon>Bacteroidota</taxon>
        <taxon>Cytophagia</taxon>
        <taxon>Cytophagales</taxon>
        <taxon>Marivirgaceae</taxon>
        <taxon>Marivirga</taxon>
    </lineage>
</organism>
<dbReference type="EMBL" id="FXAW01000001">
    <property type="protein sequence ID" value="SMG10322.1"/>
    <property type="molecule type" value="Genomic_DNA"/>
</dbReference>
<proteinExistence type="predicted"/>
<dbReference type="Gene3D" id="1.10.287.1080">
    <property type="entry name" value="MazG-like"/>
    <property type="match status" value="1"/>
</dbReference>
<gene>
    <name evidence="1" type="ORF">SAMN05661096_00309</name>
</gene>